<dbReference type="RefSeq" id="WP_408075584.1">
    <property type="nucleotide sequence ID" value="NZ_JBELQB010000011.1"/>
</dbReference>
<protein>
    <submittedName>
        <fullName evidence="1">Uncharacterized protein</fullName>
    </submittedName>
</protein>
<dbReference type="Proteomes" id="UP001629059">
    <property type="component" value="Unassembled WGS sequence"/>
</dbReference>
<organism evidence="1 2">
    <name type="scientific">Flavobacterium rhizophilum</name>
    <dbReference type="NCBI Taxonomy" id="3163296"/>
    <lineage>
        <taxon>Bacteria</taxon>
        <taxon>Pseudomonadati</taxon>
        <taxon>Bacteroidota</taxon>
        <taxon>Flavobacteriia</taxon>
        <taxon>Flavobacteriales</taxon>
        <taxon>Flavobacteriaceae</taxon>
        <taxon>Flavobacterium</taxon>
    </lineage>
</organism>
<evidence type="ECO:0000313" key="2">
    <source>
        <dbReference type="Proteomes" id="UP001629059"/>
    </source>
</evidence>
<evidence type="ECO:0000313" key="1">
    <source>
        <dbReference type="EMBL" id="MFL9838639.1"/>
    </source>
</evidence>
<reference evidence="1 2" key="1">
    <citation type="submission" date="2024-06" db="EMBL/GenBank/DDBJ databases">
        <authorList>
            <person name="Kaempfer P."/>
            <person name="Viver T."/>
        </authorList>
    </citation>
    <scope>NUCLEOTIDE SEQUENCE [LARGE SCALE GENOMIC DNA]</scope>
    <source>
        <strain evidence="1 2">ST-75</strain>
    </source>
</reference>
<keyword evidence="2" id="KW-1185">Reference proteome</keyword>
<dbReference type="EMBL" id="JBELQB010000011">
    <property type="protein sequence ID" value="MFL9838639.1"/>
    <property type="molecule type" value="Genomic_DNA"/>
</dbReference>
<proteinExistence type="predicted"/>
<name>A0ABW8YF73_9FLAO</name>
<gene>
    <name evidence="1" type="ORF">ABS768_14100</name>
</gene>
<comment type="caution">
    <text evidence="1">The sequence shown here is derived from an EMBL/GenBank/DDBJ whole genome shotgun (WGS) entry which is preliminary data.</text>
</comment>
<accession>A0ABW8YF73</accession>
<sequence>MKKLVVICSMVIFFKPLMPVFEYVFNYDYIANELCENKAKPELHCNGKCHLMKELAKAAEDEKPVSNKKTSHQETEVLFFQDSFNFTFNTVVLQPIEKVTIPYTNLYSHNNTGAVFHPPTFIG</sequence>